<evidence type="ECO:0000313" key="1">
    <source>
        <dbReference type="EMBL" id="KZT31529.1"/>
    </source>
</evidence>
<protein>
    <submittedName>
        <fullName evidence="1">Uncharacterized protein</fullName>
    </submittedName>
</protein>
<gene>
    <name evidence="1" type="ORF">SISSUDRAFT_1038371</name>
</gene>
<reference evidence="1 2" key="1">
    <citation type="journal article" date="2016" name="Mol. Biol. Evol.">
        <title>Comparative Genomics of Early-Diverging Mushroom-Forming Fungi Provides Insights into the Origins of Lignocellulose Decay Capabilities.</title>
        <authorList>
            <person name="Nagy L.G."/>
            <person name="Riley R."/>
            <person name="Tritt A."/>
            <person name="Adam C."/>
            <person name="Daum C."/>
            <person name="Floudas D."/>
            <person name="Sun H."/>
            <person name="Yadav J.S."/>
            <person name="Pangilinan J."/>
            <person name="Larsson K.H."/>
            <person name="Matsuura K."/>
            <person name="Barry K."/>
            <person name="Labutti K."/>
            <person name="Kuo R."/>
            <person name="Ohm R.A."/>
            <person name="Bhattacharya S.S."/>
            <person name="Shirouzu T."/>
            <person name="Yoshinaga Y."/>
            <person name="Martin F.M."/>
            <person name="Grigoriev I.V."/>
            <person name="Hibbett D.S."/>
        </authorList>
    </citation>
    <scope>NUCLEOTIDE SEQUENCE [LARGE SCALE GENOMIC DNA]</scope>
    <source>
        <strain evidence="1 2">HHB10207 ss-3</strain>
    </source>
</reference>
<keyword evidence="2" id="KW-1185">Reference proteome</keyword>
<dbReference type="AlphaFoldDB" id="A0A165WUD4"/>
<accession>A0A165WUD4</accession>
<organism evidence="1 2">
    <name type="scientific">Sistotremastrum suecicum HHB10207 ss-3</name>
    <dbReference type="NCBI Taxonomy" id="1314776"/>
    <lineage>
        <taxon>Eukaryota</taxon>
        <taxon>Fungi</taxon>
        <taxon>Dikarya</taxon>
        <taxon>Basidiomycota</taxon>
        <taxon>Agaricomycotina</taxon>
        <taxon>Agaricomycetes</taxon>
        <taxon>Sistotremastrales</taxon>
        <taxon>Sistotremastraceae</taxon>
        <taxon>Sistotremastrum</taxon>
    </lineage>
</organism>
<proteinExistence type="predicted"/>
<name>A0A165WUD4_9AGAM</name>
<evidence type="ECO:0000313" key="2">
    <source>
        <dbReference type="Proteomes" id="UP000076798"/>
    </source>
</evidence>
<dbReference type="EMBL" id="KV428542">
    <property type="protein sequence ID" value="KZT31529.1"/>
    <property type="molecule type" value="Genomic_DNA"/>
</dbReference>
<dbReference type="Proteomes" id="UP000076798">
    <property type="component" value="Unassembled WGS sequence"/>
</dbReference>
<sequence length="217" mass="24583">MPNSPPSRSNLEREKSTLAAWWVWSIVISKHVETVEAAERYQQELSFDKPWLLELDTSVRGQFGAAKSSSLVPLFAQSPTHSQSIPKHPKASQHQPSISLNRKRMLPRYLVGLLLAAPVLLNDLRFILTGHGSKTTVRPPRFRYSIKRKILEILRILRYHILVIFSETSSNLQLLQAPGELLHATWQELASPLTTKIAPHFHPSCGDSRHRMQSSSS</sequence>